<evidence type="ECO:0000256" key="3">
    <source>
        <dbReference type="ARBA" id="ARBA00023163"/>
    </source>
</evidence>
<evidence type="ECO:0000256" key="1">
    <source>
        <dbReference type="ARBA" id="ARBA00023015"/>
    </source>
</evidence>
<evidence type="ECO:0000256" key="4">
    <source>
        <dbReference type="SAM" id="MobiDB-lite"/>
    </source>
</evidence>
<keyword evidence="3" id="KW-0804">Transcription</keyword>
<proteinExistence type="predicted"/>
<dbReference type="InterPro" id="IPR009057">
    <property type="entry name" value="Homeodomain-like_sf"/>
</dbReference>
<accession>A0A5D4JK14</accession>
<keyword evidence="2" id="KW-0238">DNA-binding</keyword>
<organism evidence="6 7">
    <name type="scientific">Streptomyces parvus</name>
    <dbReference type="NCBI Taxonomy" id="66428"/>
    <lineage>
        <taxon>Bacteria</taxon>
        <taxon>Bacillati</taxon>
        <taxon>Actinomycetota</taxon>
        <taxon>Actinomycetes</taxon>
        <taxon>Kitasatosporales</taxon>
        <taxon>Streptomycetaceae</taxon>
        <taxon>Streptomyces</taxon>
    </lineage>
</organism>
<dbReference type="GO" id="GO:0000976">
    <property type="term" value="F:transcription cis-regulatory region binding"/>
    <property type="evidence" value="ECO:0007669"/>
    <property type="project" value="TreeGrafter"/>
</dbReference>
<dbReference type="GO" id="GO:0005829">
    <property type="term" value="C:cytosol"/>
    <property type="evidence" value="ECO:0007669"/>
    <property type="project" value="TreeGrafter"/>
</dbReference>
<dbReference type="PROSITE" id="PS01124">
    <property type="entry name" value="HTH_ARAC_FAMILY_2"/>
    <property type="match status" value="1"/>
</dbReference>
<dbReference type="Pfam" id="PF12833">
    <property type="entry name" value="HTH_18"/>
    <property type="match status" value="1"/>
</dbReference>
<dbReference type="PANTHER" id="PTHR47894:SF1">
    <property type="entry name" value="HTH-TYPE TRANSCRIPTIONAL REGULATOR VQSM"/>
    <property type="match status" value="1"/>
</dbReference>
<protein>
    <submittedName>
        <fullName evidence="6">Helix-turn-helix domain-containing protein</fullName>
    </submittedName>
</protein>
<dbReference type="SMART" id="SM00342">
    <property type="entry name" value="HTH_ARAC"/>
    <property type="match status" value="1"/>
</dbReference>
<dbReference type="InterPro" id="IPR018060">
    <property type="entry name" value="HTH_AraC"/>
</dbReference>
<feature type="region of interest" description="Disordered" evidence="4">
    <location>
        <begin position="1"/>
        <end position="80"/>
    </location>
</feature>
<feature type="compositionally biased region" description="Low complexity" evidence="4">
    <location>
        <begin position="411"/>
        <end position="420"/>
    </location>
</feature>
<dbReference type="GO" id="GO:0003700">
    <property type="term" value="F:DNA-binding transcription factor activity"/>
    <property type="evidence" value="ECO:0007669"/>
    <property type="project" value="InterPro"/>
</dbReference>
<evidence type="ECO:0000256" key="2">
    <source>
        <dbReference type="ARBA" id="ARBA00023125"/>
    </source>
</evidence>
<comment type="caution">
    <text evidence="6">The sequence shown here is derived from an EMBL/GenBank/DDBJ whole genome shotgun (WGS) entry which is preliminary data.</text>
</comment>
<evidence type="ECO:0000313" key="7">
    <source>
        <dbReference type="Proteomes" id="UP000323242"/>
    </source>
</evidence>
<evidence type="ECO:0000313" key="6">
    <source>
        <dbReference type="EMBL" id="TYR65857.1"/>
    </source>
</evidence>
<gene>
    <name evidence="6" type="ORF">FY004_04150</name>
</gene>
<dbReference type="EMBL" id="VSZQ01000013">
    <property type="protein sequence ID" value="TYR65857.1"/>
    <property type="molecule type" value="Genomic_DNA"/>
</dbReference>
<dbReference type="AlphaFoldDB" id="A0A5D4JK14"/>
<feature type="compositionally biased region" description="Basic and acidic residues" evidence="4">
    <location>
        <begin position="13"/>
        <end position="23"/>
    </location>
</feature>
<keyword evidence="1" id="KW-0805">Transcription regulation</keyword>
<name>A0A5D4JK14_9ACTN</name>
<feature type="domain" description="HTH araC/xylS-type" evidence="5">
    <location>
        <begin position="312"/>
        <end position="409"/>
    </location>
</feature>
<dbReference type="SUPFAM" id="SSF46689">
    <property type="entry name" value="Homeodomain-like"/>
    <property type="match status" value="1"/>
</dbReference>
<feature type="region of interest" description="Disordered" evidence="4">
    <location>
        <begin position="409"/>
        <end position="428"/>
    </location>
</feature>
<dbReference type="PANTHER" id="PTHR47894">
    <property type="entry name" value="HTH-TYPE TRANSCRIPTIONAL REGULATOR GADX"/>
    <property type="match status" value="1"/>
</dbReference>
<dbReference type="Gene3D" id="1.10.10.60">
    <property type="entry name" value="Homeodomain-like"/>
    <property type="match status" value="1"/>
</dbReference>
<dbReference type="Proteomes" id="UP000323242">
    <property type="component" value="Unassembled WGS sequence"/>
</dbReference>
<keyword evidence="7" id="KW-1185">Reference proteome</keyword>
<sequence length="428" mass="46248">MLGRYVRRSGAQEGRRRQQADRMRHTRRGAGSVSRDGAHGSRASPTPHRPTGEHSAGYDVVPGQGAGHTRGMSSSVEVPPGTVPPYVTRLLLRAGQAAGLDRHRLAGVDGLASLQDDAVRLPAASLVRIWEEWSAELRDLGGGPLPWQLWRPGALGVWDYLFTSADTLTEAFEHADHHAAAVTDPTESFAAVRGADGLTVSFHCRFADHPVFPIIGEFAAGMILTAAASGAGRPVTPTRVVLPGPGPRRYGHLARAYGTRSIEFGAGLPSVTFSTADADRPLPRADPALASILRKHARTTLANSRAVLCWLDRFRGELELHLTRGVPELARIAHTLNVSPRTLQRRLQEEGTSWRAELELARQHRVEQLLKTPLSVESIAARVGYADSRSLSRAVHRWYGHGPAHLRHARTPAATAGAADGAERVPRA</sequence>
<dbReference type="InterPro" id="IPR032687">
    <property type="entry name" value="AraC-type_N"/>
</dbReference>
<evidence type="ECO:0000259" key="5">
    <source>
        <dbReference type="PROSITE" id="PS01124"/>
    </source>
</evidence>
<reference evidence="6 7" key="1">
    <citation type="submission" date="2019-08" db="EMBL/GenBank/DDBJ databases">
        <title>Draft genome for granaticin producer strain Streptomyces parvus C05.</title>
        <authorList>
            <person name="Gonzalez-Pimentel J.L."/>
        </authorList>
    </citation>
    <scope>NUCLEOTIDE SEQUENCE [LARGE SCALE GENOMIC DNA]</scope>
    <source>
        <strain evidence="6 7">C05</strain>
    </source>
</reference>
<dbReference type="Pfam" id="PF12625">
    <property type="entry name" value="Arabinose_bd"/>
    <property type="match status" value="1"/>
</dbReference>